<dbReference type="EMBL" id="MN739470">
    <property type="protein sequence ID" value="QHT06566.1"/>
    <property type="molecule type" value="Genomic_DNA"/>
</dbReference>
<reference evidence="1" key="1">
    <citation type="journal article" date="2020" name="Nature">
        <title>Giant virus diversity and host interactions through global metagenomics.</title>
        <authorList>
            <person name="Schulz F."/>
            <person name="Roux S."/>
            <person name="Paez-Espino D."/>
            <person name="Jungbluth S."/>
            <person name="Walsh D.A."/>
            <person name="Denef V.J."/>
            <person name="McMahon K.D."/>
            <person name="Konstantinidis K.T."/>
            <person name="Eloe-Fadrosh E.A."/>
            <person name="Kyrpides N.C."/>
            <person name="Woyke T."/>
        </authorList>
    </citation>
    <scope>NUCLEOTIDE SEQUENCE</scope>
    <source>
        <strain evidence="1">GVMAG-M-3300021425-30</strain>
    </source>
</reference>
<name>A0A6C0CP27_9ZZZZ</name>
<sequence length="138" mass="16229">MLAIIIILIIALIIINLEKIWKKEINNVRNAQIINITIKHAGNQDITELNNHKTIKFALSETKKVYDVKKEIEKNIKYVRSDLSIARPEPEYIHLMYSPFGKRLHDDAPLTCMKEYNSEYHPKKELNDITLFVVLENW</sequence>
<dbReference type="AlphaFoldDB" id="A0A6C0CP27"/>
<accession>A0A6C0CP27</accession>
<evidence type="ECO:0008006" key="2">
    <source>
        <dbReference type="Google" id="ProtNLM"/>
    </source>
</evidence>
<proteinExistence type="predicted"/>
<organism evidence="1">
    <name type="scientific">viral metagenome</name>
    <dbReference type="NCBI Taxonomy" id="1070528"/>
    <lineage>
        <taxon>unclassified sequences</taxon>
        <taxon>metagenomes</taxon>
        <taxon>organismal metagenomes</taxon>
    </lineage>
</organism>
<protein>
    <recommendedName>
        <fullName evidence="2">Ubiquitin-like domain-containing protein</fullName>
    </recommendedName>
</protein>
<evidence type="ECO:0000313" key="1">
    <source>
        <dbReference type="EMBL" id="QHT06566.1"/>
    </source>
</evidence>